<gene>
    <name evidence="2" type="ORF">KIN20_020393</name>
</gene>
<accession>A0AAD5QTF1</accession>
<evidence type="ECO:0000256" key="1">
    <source>
        <dbReference type="SAM" id="MobiDB-lite"/>
    </source>
</evidence>
<reference evidence="2" key="1">
    <citation type="submission" date="2021-06" db="EMBL/GenBank/DDBJ databases">
        <title>Parelaphostrongylus tenuis whole genome reference sequence.</title>
        <authorList>
            <person name="Garwood T.J."/>
            <person name="Larsen P.A."/>
            <person name="Fountain-Jones N.M."/>
            <person name="Garbe J.R."/>
            <person name="Macchietto M.G."/>
            <person name="Kania S.A."/>
            <person name="Gerhold R.W."/>
            <person name="Richards J.E."/>
            <person name="Wolf T.M."/>
        </authorList>
    </citation>
    <scope>NUCLEOTIDE SEQUENCE</scope>
    <source>
        <strain evidence="2">MNPRO001-30</strain>
        <tissue evidence="2">Meninges</tissue>
    </source>
</reference>
<proteinExistence type="predicted"/>
<name>A0AAD5QTF1_PARTN</name>
<evidence type="ECO:0000313" key="2">
    <source>
        <dbReference type="EMBL" id="KAJ1361197.1"/>
    </source>
</evidence>
<feature type="region of interest" description="Disordered" evidence="1">
    <location>
        <begin position="80"/>
        <end position="99"/>
    </location>
</feature>
<evidence type="ECO:0000313" key="3">
    <source>
        <dbReference type="Proteomes" id="UP001196413"/>
    </source>
</evidence>
<keyword evidence="3" id="KW-1185">Reference proteome</keyword>
<sequence>MRSWELICNKSHFRVKIERKVKRRLRRTILSYALLGDALRRRSKNIWLLLRTRYLQAQHLKMRATFRNETAGFRMQKVEPHGTTHSLKTHKKRQYLPGHNSYYPNNRCQKIKVESRLKWKNPRSYQVITRGFVQGNMIMNSTQDEIKHAYAGGKLVELLKMLYALSALESTSRNFATNRLKLHLVKISVHYGNMIPLFVSQD</sequence>
<dbReference type="Proteomes" id="UP001196413">
    <property type="component" value="Unassembled WGS sequence"/>
</dbReference>
<organism evidence="2 3">
    <name type="scientific">Parelaphostrongylus tenuis</name>
    <name type="common">Meningeal worm</name>
    <dbReference type="NCBI Taxonomy" id="148309"/>
    <lineage>
        <taxon>Eukaryota</taxon>
        <taxon>Metazoa</taxon>
        <taxon>Ecdysozoa</taxon>
        <taxon>Nematoda</taxon>
        <taxon>Chromadorea</taxon>
        <taxon>Rhabditida</taxon>
        <taxon>Rhabditina</taxon>
        <taxon>Rhabditomorpha</taxon>
        <taxon>Strongyloidea</taxon>
        <taxon>Metastrongylidae</taxon>
        <taxon>Parelaphostrongylus</taxon>
    </lineage>
</organism>
<protein>
    <submittedName>
        <fullName evidence="2">Uncharacterized protein</fullName>
    </submittedName>
</protein>
<comment type="caution">
    <text evidence="2">The sequence shown here is derived from an EMBL/GenBank/DDBJ whole genome shotgun (WGS) entry which is preliminary data.</text>
</comment>
<dbReference type="AlphaFoldDB" id="A0AAD5QTF1"/>
<dbReference type="EMBL" id="JAHQIW010004131">
    <property type="protein sequence ID" value="KAJ1361197.1"/>
    <property type="molecule type" value="Genomic_DNA"/>
</dbReference>